<dbReference type="PANTHER" id="PTHR44394">
    <property type="entry name" value="BETA-ALANINE-ACTIVATING ENZYME"/>
    <property type="match status" value="1"/>
</dbReference>
<dbReference type="RefSeq" id="WP_283218042.1">
    <property type="nucleotide sequence ID" value="NZ_LGFD01000101.1"/>
</dbReference>
<dbReference type="SUPFAM" id="SSF56112">
    <property type="entry name" value="Protein kinase-like (PK-like)"/>
    <property type="match status" value="1"/>
</dbReference>
<dbReference type="Proteomes" id="UP000053911">
    <property type="component" value="Unassembled WGS sequence"/>
</dbReference>
<comment type="caution">
    <text evidence="4">The sequence shown here is derived from an EMBL/GenBank/DDBJ whole genome shotgun (WGS) entry which is preliminary data.</text>
</comment>
<dbReference type="GO" id="GO:0005524">
    <property type="term" value="F:ATP binding"/>
    <property type="evidence" value="ECO:0007669"/>
    <property type="project" value="InterPro"/>
</dbReference>
<dbReference type="SMART" id="SM00564">
    <property type="entry name" value="PQQ"/>
    <property type="match status" value="8"/>
</dbReference>
<feature type="transmembrane region" description="Helical" evidence="2">
    <location>
        <begin position="552"/>
        <end position="570"/>
    </location>
</feature>
<dbReference type="PROSITE" id="PS50011">
    <property type="entry name" value="PROTEIN_KINASE_DOM"/>
    <property type="match status" value="1"/>
</dbReference>
<dbReference type="InterPro" id="IPR011047">
    <property type="entry name" value="Quinoprotein_ADH-like_sf"/>
</dbReference>
<reference evidence="5" key="1">
    <citation type="journal article" date="2015" name="MBio">
        <title>Genome-Resolved Metagenomic Analysis Reveals Roles for Candidate Phyla and Other Microbial Community Members in Biogeochemical Transformations in Oil Reservoirs.</title>
        <authorList>
            <person name="Hu P."/>
            <person name="Tom L."/>
            <person name="Singh A."/>
            <person name="Thomas B.C."/>
            <person name="Baker B.J."/>
            <person name="Piceno Y.M."/>
            <person name="Andersen G.L."/>
            <person name="Banfield J.F."/>
        </authorList>
    </citation>
    <scope>NUCLEOTIDE SEQUENCE [LARGE SCALE GENOMIC DNA]</scope>
</reference>
<dbReference type="Gene3D" id="2.130.10.10">
    <property type="entry name" value="YVTN repeat-like/Quinoprotein amine dehydrogenase"/>
    <property type="match status" value="2"/>
</dbReference>
<dbReference type="Gene3D" id="2.40.10.480">
    <property type="match status" value="1"/>
</dbReference>
<name>A0A101EJN4_9EURY</name>
<feature type="coiled-coil region" evidence="1">
    <location>
        <begin position="452"/>
        <end position="489"/>
    </location>
</feature>
<dbReference type="InterPro" id="IPR052091">
    <property type="entry name" value="Beta-ala_Activ/Resist"/>
</dbReference>
<keyword evidence="2" id="KW-0812">Transmembrane</keyword>
<dbReference type="PROSITE" id="PS00107">
    <property type="entry name" value="PROTEIN_KINASE_ATP"/>
    <property type="match status" value="1"/>
</dbReference>
<keyword evidence="1" id="KW-0175">Coiled coil</keyword>
<proteinExistence type="predicted"/>
<evidence type="ECO:0000256" key="2">
    <source>
        <dbReference type="SAM" id="Phobius"/>
    </source>
</evidence>
<dbReference type="InterPro" id="IPR018391">
    <property type="entry name" value="PQQ_b-propeller_rpt"/>
</dbReference>
<feature type="domain" description="Protein kinase" evidence="3">
    <location>
        <begin position="636"/>
        <end position="690"/>
    </location>
</feature>
<evidence type="ECO:0000313" key="5">
    <source>
        <dbReference type="Proteomes" id="UP000053911"/>
    </source>
</evidence>
<evidence type="ECO:0000313" key="4">
    <source>
        <dbReference type="EMBL" id="KUK16595.1"/>
    </source>
</evidence>
<dbReference type="InterPro" id="IPR015943">
    <property type="entry name" value="WD40/YVTN_repeat-like_dom_sf"/>
</dbReference>
<dbReference type="GO" id="GO:0043041">
    <property type="term" value="P:amino acid activation for nonribosomal peptide biosynthetic process"/>
    <property type="evidence" value="ECO:0007669"/>
    <property type="project" value="TreeGrafter"/>
</dbReference>
<dbReference type="AlphaFoldDB" id="A0A101EJN4"/>
<dbReference type="PANTHER" id="PTHR44394:SF1">
    <property type="entry name" value="BETA-ALANINE-ACTIVATING ENZYME"/>
    <property type="match status" value="1"/>
</dbReference>
<dbReference type="SUPFAM" id="SSF50998">
    <property type="entry name" value="Quinoprotein alcohol dehydrogenase-like"/>
    <property type="match status" value="2"/>
</dbReference>
<dbReference type="GO" id="GO:0004672">
    <property type="term" value="F:protein kinase activity"/>
    <property type="evidence" value="ECO:0007669"/>
    <property type="project" value="InterPro"/>
</dbReference>
<protein>
    <submittedName>
        <fullName evidence="4">Pyrrolo-quinoline quinone</fullName>
    </submittedName>
</protein>
<keyword evidence="2" id="KW-1133">Transmembrane helix</keyword>
<dbReference type="Gene3D" id="3.30.200.20">
    <property type="entry name" value="Phosphorylase Kinase, domain 1"/>
    <property type="match status" value="1"/>
</dbReference>
<dbReference type="InterPro" id="IPR011009">
    <property type="entry name" value="Kinase-like_dom_sf"/>
</dbReference>
<keyword evidence="2" id="KW-0472">Membrane</keyword>
<dbReference type="InterPro" id="IPR017441">
    <property type="entry name" value="Protein_kinase_ATP_BS"/>
</dbReference>
<dbReference type="EMBL" id="LGFD01000101">
    <property type="protein sequence ID" value="KUK16595.1"/>
    <property type="molecule type" value="Genomic_DNA"/>
</dbReference>
<feature type="non-terminal residue" evidence="4">
    <location>
        <position position="690"/>
    </location>
</feature>
<dbReference type="InterPro" id="IPR002372">
    <property type="entry name" value="PQQ_rpt_dom"/>
</dbReference>
<evidence type="ECO:0000259" key="3">
    <source>
        <dbReference type="PROSITE" id="PS50011"/>
    </source>
</evidence>
<dbReference type="Pfam" id="PF13360">
    <property type="entry name" value="PQQ_2"/>
    <property type="match status" value="3"/>
</dbReference>
<dbReference type="InterPro" id="IPR000719">
    <property type="entry name" value="Prot_kinase_dom"/>
</dbReference>
<accession>A0A101EJN4</accession>
<gene>
    <name evidence="4" type="ORF">XD54_2113</name>
</gene>
<sequence>MKKSSFRALSALLIVMFLVANPALATEWLVYKNNSHHTGVATEAIEPPLELLWKFETGGSITSSPVVSDGVLYFGSADYHVYALDSLTGELKWKFKTNGRIDTSPALWNSTVYVASLDGNLYALDAKTGNLKWKFESVGQILSSPVVEYGLVFFGATDGSVYALNATTGQEEWVFKTGGKIETSPAVYGQLLIVGSYDGKVYALEARSGILVWTVDIGEPVTCGAIVADTNTIYFISGAKYLYAAEVASGNVTWKKEIALRDTGYTKPPTEVTTYKGYTGKFSPSVLGGTAYVVYYRNLYKVNAWTGKSWREDHYYFQAVDTQNGQTKWQFEVGGPIQNAPVVSGATVFFGSDDGYLYGLHVDTGELKWKYLINTSIRSSPVIANRMLYIGADDGHLYAFASEDVISIYSDITSTRQLVDELRAEGISIPSSVEETILSVENLLRVGDIDSAKSLTASLRNIQEELSMINETKHSIIEAEALLTQLKAEGVNNTEAERLLEQAKAMFDSGDYTTAKKLTEQAVSLLTLKNGQGNTETAIFEMKNLLGAKKSYLYLLIVISVLFLIAISITKTKKTRGEQKQIKREKAYLFQLDITRGRRLPRTTQKNKKTQKTTNRLLSNMKDYFPNFPSELLDKYEPLEFLGEGGFAKVYKVKRKSDGKVVALKIPRIDERTSSLFLKEIAAWYYLNHP</sequence>
<organism evidence="4 5">
    <name type="scientific">Thermococcus sibiricus</name>
    <dbReference type="NCBI Taxonomy" id="172049"/>
    <lineage>
        <taxon>Archaea</taxon>
        <taxon>Methanobacteriati</taxon>
        <taxon>Methanobacteriota</taxon>
        <taxon>Thermococci</taxon>
        <taxon>Thermococcales</taxon>
        <taxon>Thermococcaceae</taxon>
        <taxon>Thermococcus</taxon>
    </lineage>
</organism>
<evidence type="ECO:0000256" key="1">
    <source>
        <dbReference type="SAM" id="Coils"/>
    </source>
</evidence>